<dbReference type="AlphaFoldDB" id="A0A1D3TXI6"/>
<accession>A0A1D3TXI6</accession>
<keyword evidence="1" id="KW-1133">Transmembrane helix</keyword>
<reference evidence="2 3" key="1">
    <citation type="submission" date="2016-09" db="EMBL/GenBank/DDBJ databases">
        <authorList>
            <person name="Capua I."/>
            <person name="De Benedictis P."/>
            <person name="Joannis T."/>
            <person name="Lombin L.H."/>
            <person name="Cattoli G."/>
        </authorList>
    </citation>
    <scope>NUCLEOTIDE SEQUENCE [LARGE SCALE GENOMIC DNA]</scope>
    <source>
        <strain evidence="2 3">GluBS11</strain>
    </source>
</reference>
<evidence type="ECO:0000256" key="1">
    <source>
        <dbReference type="SAM" id="Phobius"/>
    </source>
</evidence>
<dbReference type="InterPro" id="IPR010540">
    <property type="entry name" value="CmpB_TMEM229"/>
</dbReference>
<dbReference type="STRING" id="1619234.SAMN05421730_103117"/>
<keyword evidence="3" id="KW-1185">Reference proteome</keyword>
<dbReference type="Proteomes" id="UP000199315">
    <property type="component" value="Unassembled WGS sequence"/>
</dbReference>
<dbReference type="OrthoDB" id="9789229at2"/>
<organism evidence="2 3">
    <name type="scientific">Anaerobium acetethylicum</name>
    <dbReference type="NCBI Taxonomy" id="1619234"/>
    <lineage>
        <taxon>Bacteria</taxon>
        <taxon>Bacillati</taxon>
        <taxon>Bacillota</taxon>
        <taxon>Clostridia</taxon>
        <taxon>Lachnospirales</taxon>
        <taxon>Lachnospiraceae</taxon>
        <taxon>Anaerobium</taxon>
    </lineage>
</organism>
<gene>
    <name evidence="2" type="ORF">SAMN05421730_103117</name>
</gene>
<feature type="transmembrane region" description="Helical" evidence="1">
    <location>
        <begin position="58"/>
        <end position="78"/>
    </location>
</feature>
<feature type="transmembrane region" description="Helical" evidence="1">
    <location>
        <begin position="164"/>
        <end position="185"/>
    </location>
</feature>
<protein>
    <submittedName>
        <fullName evidence="2">Putative ABC-transporter type IV</fullName>
    </submittedName>
</protein>
<keyword evidence="1" id="KW-0472">Membrane</keyword>
<dbReference type="RefSeq" id="WP_091236303.1">
    <property type="nucleotide sequence ID" value="NZ_FMKA01000031.1"/>
</dbReference>
<name>A0A1D3TXI6_9FIRM</name>
<proteinExistence type="predicted"/>
<feature type="transmembrane region" description="Helical" evidence="1">
    <location>
        <begin position="85"/>
        <end position="107"/>
    </location>
</feature>
<keyword evidence="1" id="KW-0812">Transmembrane</keyword>
<dbReference type="Pfam" id="PF06541">
    <property type="entry name" value="ABC_trans_CmpB"/>
    <property type="match status" value="1"/>
</dbReference>
<feature type="transmembrane region" description="Helical" evidence="1">
    <location>
        <begin position="20"/>
        <end position="46"/>
    </location>
</feature>
<evidence type="ECO:0000313" key="3">
    <source>
        <dbReference type="Proteomes" id="UP000199315"/>
    </source>
</evidence>
<dbReference type="EMBL" id="FMKA01000031">
    <property type="protein sequence ID" value="SCP99040.1"/>
    <property type="molecule type" value="Genomic_DNA"/>
</dbReference>
<evidence type="ECO:0000313" key="2">
    <source>
        <dbReference type="EMBL" id="SCP99040.1"/>
    </source>
</evidence>
<dbReference type="PROSITE" id="PS51257">
    <property type="entry name" value="PROKAR_LIPOPROTEIN"/>
    <property type="match status" value="1"/>
</dbReference>
<sequence>MEKCERIKNETVRKEADLKINFYTLVWAFVTGCVLGYCYEITWYFFKEGHFVNRQGVIYGPFNQIYGFGFVVLVLLLYRIRKMRGVIIMLASAVLGTVFEYGSSVLLEKVFKYTSWDYSNFPFNLNGRVNLINSLIWGFYGYISIKHIYPHVCSITGRLSKKRYVALTWAIFLFLVFDIGLSALAQNRQRERSRGIAPSGSFEIFLDEHYPDERLNKIYNTVEYVE</sequence>